<dbReference type="PANTHER" id="PTHR23323">
    <property type="entry name" value="VACUOLAR PROTEIN SORTING-ASSOCIATED PROTEIN"/>
    <property type="match status" value="1"/>
</dbReference>
<evidence type="ECO:0000256" key="2">
    <source>
        <dbReference type="ARBA" id="ARBA00022448"/>
    </source>
</evidence>
<dbReference type="InterPro" id="IPR057307">
    <property type="entry name" value="PEP5_VPS11_N"/>
</dbReference>
<dbReference type="GO" id="GO:0006904">
    <property type="term" value="P:vesicle docking involved in exocytosis"/>
    <property type="evidence" value="ECO:0007669"/>
    <property type="project" value="TreeGrafter"/>
</dbReference>
<dbReference type="GO" id="GO:0061630">
    <property type="term" value="F:ubiquitin protein ligase activity"/>
    <property type="evidence" value="ECO:0007669"/>
    <property type="project" value="UniProtKB-EC"/>
</dbReference>
<evidence type="ECO:0000256" key="10">
    <source>
        <dbReference type="PROSITE-ProRule" id="PRU00175"/>
    </source>
</evidence>
<keyword evidence="7 9" id="KW-0472">Membrane</keyword>
<dbReference type="GO" id="GO:0033263">
    <property type="term" value="C:CORVET complex"/>
    <property type="evidence" value="ECO:0007669"/>
    <property type="project" value="UniProtKB-UniRule"/>
</dbReference>
<evidence type="ECO:0000259" key="13">
    <source>
        <dbReference type="PROSITE" id="PS50089"/>
    </source>
</evidence>
<keyword evidence="9" id="KW-0926">Vacuole</keyword>
<evidence type="ECO:0000256" key="5">
    <source>
        <dbReference type="ARBA" id="ARBA00022833"/>
    </source>
</evidence>
<dbReference type="GO" id="GO:0008270">
    <property type="term" value="F:zinc ion binding"/>
    <property type="evidence" value="ECO:0007669"/>
    <property type="project" value="UniProtKB-KW"/>
</dbReference>
<comment type="caution">
    <text evidence="14">The sequence shown here is derived from an EMBL/GenBank/DDBJ whole genome shotgun (WGS) entry which is preliminary data.</text>
</comment>
<dbReference type="SMART" id="SM00184">
    <property type="entry name" value="RING"/>
    <property type="match status" value="1"/>
</dbReference>
<keyword evidence="3" id="KW-0479">Metal-binding</keyword>
<dbReference type="GO" id="GO:0030897">
    <property type="term" value="C:HOPS complex"/>
    <property type="evidence" value="ECO:0007669"/>
    <property type="project" value="UniProtKB-UniRule"/>
</dbReference>
<gene>
    <name evidence="14" type="ORF">DAPK24_020040</name>
</gene>
<evidence type="ECO:0000256" key="9">
    <source>
        <dbReference type="PIRNR" id="PIRNR007860"/>
    </source>
</evidence>
<dbReference type="PROSITE" id="PS50089">
    <property type="entry name" value="ZF_RING_2"/>
    <property type="match status" value="1"/>
</dbReference>
<keyword evidence="5" id="KW-0862">Zinc</keyword>
<dbReference type="InterPro" id="IPR057308">
    <property type="entry name" value="CHCR_PEP5_VPS11"/>
</dbReference>
<reference evidence="14 15" key="1">
    <citation type="journal article" date="2023" name="Elife">
        <title>Identification of key yeast species and microbe-microbe interactions impacting larval growth of Drosophila in the wild.</title>
        <authorList>
            <person name="Mure A."/>
            <person name="Sugiura Y."/>
            <person name="Maeda R."/>
            <person name="Honda K."/>
            <person name="Sakurai N."/>
            <person name="Takahashi Y."/>
            <person name="Watada M."/>
            <person name="Katoh T."/>
            <person name="Gotoh A."/>
            <person name="Gotoh Y."/>
            <person name="Taniguchi I."/>
            <person name="Nakamura K."/>
            <person name="Hayashi T."/>
            <person name="Katayama T."/>
            <person name="Uemura T."/>
            <person name="Hattori Y."/>
        </authorList>
    </citation>
    <scope>NUCLEOTIDE SEQUENCE [LARGE SCALE GENOMIC DNA]</scope>
    <source>
        <strain evidence="14 15">PK-24</strain>
    </source>
</reference>
<keyword evidence="15" id="KW-1185">Reference proteome</keyword>
<evidence type="ECO:0000256" key="6">
    <source>
        <dbReference type="ARBA" id="ARBA00022927"/>
    </source>
</evidence>
<evidence type="ECO:0000256" key="4">
    <source>
        <dbReference type="ARBA" id="ARBA00022771"/>
    </source>
</evidence>
<dbReference type="PIRSF" id="PIRSF007860">
    <property type="entry name" value="VPS11"/>
    <property type="match status" value="1"/>
</dbReference>
<dbReference type="InterPro" id="IPR016528">
    <property type="entry name" value="VPS11"/>
</dbReference>
<dbReference type="GO" id="GO:0030674">
    <property type="term" value="F:protein-macromolecule adaptor activity"/>
    <property type="evidence" value="ECO:0007669"/>
    <property type="project" value="TreeGrafter"/>
</dbReference>
<comment type="similarity">
    <text evidence="1 9">Belongs to the VPS11 family.</text>
</comment>
<dbReference type="GO" id="GO:0000329">
    <property type="term" value="C:fungal-type vacuole membrane"/>
    <property type="evidence" value="ECO:0007669"/>
    <property type="project" value="UniProtKB-UniRule"/>
</dbReference>
<evidence type="ECO:0000256" key="3">
    <source>
        <dbReference type="ARBA" id="ARBA00022723"/>
    </source>
</evidence>
<dbReference type="PANTHER" id="PTHR23323:SF24">
    <property type="entry name" value="VACUOLAR PROTEIN SORTING-ASSOCIATED PROTEIN 11 HOMOLOG"/>
    <property type="match status" value="1"/>
</dbReference>
<evidence type="ECO:0000313" key="14">
    <source>
        <dbReference type="EMBL" id="GMM45429.1"/>
    </source>
</evidence>
<sequence>MSISTWRQFPFFEGTPIKDPYYGSEADALYSDPALTAISNAGDFIAIATYKSTIKLINNEFNKRLEFQCYEEGWTINKMTFFEPHKQKSRPLRQQSSFLVTIAERQGYPVSLKLWDLKKLLDPKCNFKAFDFNSSFHTKCDISNGPNNYPMTCFANSNDYSILSFGFANGSVILVRGDILHDKGYRQRLIFESKDPITSVHFKDDQTLFVTTISKIFTLSTLGQNNGKIDKMIDDKNGADVDCTDIQITISSGTTSTNLLVAREDCFQFYNMRGKTHSLQMKVRKRNVFIYKNRYLLFLTHIESDLSYASDFTNNKLMVLDLKNNFIVFNQSFFGEIKDIFHVWNDLYVLLTDGSLLRLHEKSLHDNVEILVNNEIFPIALKLVNENPKEFEVNEILNLKKKYGFYLYDKSEYSESIKQFIECIPLGKTSEIISKFKESSKIQYLIEYIQSMVELKLTNDSHINLLLTSFTKLKMMDDFNAFIEGIMIDEDYEIIDAEKHKSFDLNMIIDLCKENENYESALLIAEKFNLPSKIVSIQLNEIKNYFHAFEYIKSLNVNDLLGVLIENINDLLNHLPNETTQILIDVFTGQYKPAVKKSLDVWDSLVNNNDNKLYSYPLLTSYQQFVSFMNPKSADHETNSVTSGDIQTNIDLPQEAPTYQPPRPRIIFSSFVNHDYEFVIFLEACIESYDKFGGNIQDKNDLLNTLYEMYLTVSIKSGQDESQRKSWLEKASKLLKDRKEWTESDKVTILMISNIYKFSEGEMIIRELKENTDSLMEGFELDLFRASMFADDIIKSFEIVKDYGEKEPELFRLSLTMYTSNDYYMEKLGDERIKELLEIIEQKDIMTPLEVLDCILANENNKSHLANVKLGLVKEYLLRNIKKQKQGIINNEKLMKDYENTKNKLKENINGLLNDPTIINSTKCSVCNNKLDFPIIFFRCGHHVHENCVIEINSHNILDNSEDGDMKCPICSNDHDALKALGKQRNEVKLLQESFDSSLNLSKDKFKAMFNFLGRGGMESSSQIVD</sequence>
<evidence type="ECO:0000256" key="12">
    <source>
        <dbReference type="SAM" id="Coils"/>
    </source>
</evidence>
<dbReference type="GO" id="GO:0007033">
    <property type="term" value="P:vacuole organization"/>
    <property type="evidence" value="ECO:0007669"/>
    <property type="project" value="TreeGrafter"/>
</dbReference>
<dbReference type="Proteomes" id="UP001378960">
    <property type="component" value="Unassembled WGS sequence"/>
</dbReference>
<dbReference type="Pfam" id="PF23341">
    <property type="entry name" value="PEP5_VPS11_N"/>
    <property type="match status" value="1"/>
</dbReference>
<dbReference type="InterPro" id="IPR013083">
    <property type="entry name" value="Znf_RING/FYVE/PHD"/>
</dbReference>
<dbReference type="EC" id="2.3.2.27" evidence="9"/>
<evidence type="ECO:0000256" key="11">
    <source>
        <dbReference type="PROSITE-ProRule" id="PRU01006"/>
    </source>
</evidence>
<dbReference type="SUPFAM" id="SSF50978">
    <property type="entry name" value="WD40 repeat-like"/>
    <property type="match status" value="1"/>
</dbReference>
<dbReference type="InterPro" id="IPR001841">
    <property type="entry name" value="Znf_RING"/>
</dbReference>
<protein>
    <recommendedName>
        <fullName evidence="9">E3 ubiquitin-protein ligase PEP5</fullName>
        <ecNumber evidence="9">2.3.2.27</ecNumber>
    </recommendedName>
</protein>
<dbReference type="Pfam" id="PF23356">
    <property type="entry name" value="TPR_PEP5_VPS11"/>
    <property type="match status" value="1"/>
</dbReference>
<keyword evidence="2 9" id="KW-0813">Transport</keyword>
<organism evidence="14 15">
    <name type="scientific">Pichia kluyveri</name>
    <name type="common">Yeast</name>
    <dbReference type="NCBI Taxonomy" id="36015"/>
    <lineage>
        <taxon>Eukaryota</taxon>
        <taxon>Fungi</taxon>
        <taxon>Dikarya</taxon>
        <taxon>Ascomycota</taxon>
        <taxon>Saccharomycotina</taxon>
        <taxon>Pichiomycetes</taxon>
        <taxon>Pichiales</taxon>
        <taxon>Pichiaceae</taxon>
        <taxon>Pichia</taxon>
    </lineage>
</organism>
<dbReference type="GO" id="GO:0006886">
    <property type="term" value="P:intracellular protein transport"/>
    <property type="evidence" value="ECO:0007669"/>
    <property type="project" value="UniProtKB-UniRule"/>
</dbReference>
<keyword evidence="9" id="KW-0808">Transferase</keyword>
<feature type="repeat" description="CHCR" evidence="11">
    <location>
        <begin position="420"/>
        <end position="577"/>
    </location>
</feature>
<dbReference type="GO" id="GO:0007032">
    <property type="term" value="P:endosome organization"/>
    <property type="evidence" value="ECO:0007669"/>
    <property type="project" value="TreeGrafter"/>
</dbReference>
<dbReference type="InterPro" id="IPR000547">
    <property type="entry name" value="Clathrin_H-chain/VPS_repeat"/>
</dbReference>
<dbReference type="EMBL" id="BTGB01000002">
    <property type="protein sequence ID" value="GMM45429.1"/>
    <property type="molecule type" value="Genomic_DNA"/>
</dbReference>
<name>A0AAV5R1Q3_PICKL</name>
<accession>A0AAV5R1Q3</accession>
<dbReference type="InterPro" id="IPR024763">
    <property type="entry name" value="VPS11_C"/>
</dbReference>
<proteinExistence type="inferred from homology"/>
<evidence type="ECO:0000313" key="15">
    <source>
        <dbReference type="Proteomes" id="UP001378960"/>
    </source>
</evidence>
<comment type="catalytic activity">
    <reaction evidence="9">
        <text>S-ubiquitinyl-[E2 ubiquitin-conjugating enzyme]-L-cysteine + [acceptor protein]-L-lysine = [E2 ubiquitin-conjugating enzyme]-L-cysteine + N(6)-ubiquitinyl-[acceptor protein]-L-lysine.</text>
        <dbReference type="EC" id="2.3.2.27"/>
    </reaction>
</comment>
<dbReference type="Gene3D" id="3.30.40.10">
    <property type="entry name" value="Zinc/RING finger domain, C3HC4 (zinc finger)"/>
    <property type="match status" value="1"/>
</dbReference>
<comment type="subunit">
    <text evidence="9">Component of the homotypic vacuole fusion and vacuole protein sorting (HOPS) complex. Component of the class C core vacuole/endosome tethering (CORVET) complex.</text>
</comment>
<dbReference type="InterPro" id="IPR036322">
    <property type="entry name" value="WD40_repeat_dom_sf"/>
</dbReference>
<evidence type="ECO:0000256" key="8">
    <source>
        <dbReference type="ARBA" id="ARBA00029433"/>
    </source>
</evidence>
<comment type="subcellular location">
    <subcellularLocation>
        <location evidence="8">Endomembrane system</location>
        <topology evidence="8">Peripheral membrane protein</topology>
        <orientation evidence="8">Cytoplasmic side</orientation>
    </subcellularLocation>
    <subcellularLocation>
        <location evidence="9">Vacuole membrane</location>
        <topology evidence="9">Peripheral membrane protein</topology>
        <orientation evidence="9">Cytoplasmic side</orientation>
    </subcellularLocation>
</comment>
<dbReference type="PROSITE" id="PS50236">
    <property type="entry name" value="CHCR"/>
    <property type="match status" value="1"/>
</dbReference>
<keyword evidence="12" id="KW-0175">Coiled coil</keyword>
<dbReference type="GO" id="GO:0048284">
    <property type="term" value="P:organelle fusion"/>
    <property type="evidence" value="ECO:0007669"/>
    <property type="project" value="TreeGrafter"/>
</dbReference>
<evidence type="ECO:0000256" key="7">
    <source>
        <dbReference type="ARBA" id="ARBA00023136"/>
    </source>
</evidence>
<dbReference type="Pfam" id="PF12451">
    <property type="entry name" value="VPS11_C"/>
    <property type="match status" value="1"/>
</dbReference>
<keyword evidence="9" id="KW-0833">Ubl conjugation pathway</keyword>
<evidence type="ECO:0000256" key="1">
    <source>
        <dbReference type="ARBA" id="ARBA00007070"/>
    </source>
</evidence>
<feature type="domain" description="RING-type" evidence="13">
    <location>
        <begin position="924"/>
        <end position="972"/>
    </location>
</feature>
<dbReference type="SUPFAM" id="SSF57850">
    <property type="entry name" value="RING/U-box"/>
    <property type="match status" value="1"/>
</dbReference>
<feature type="coiled-coil region" evidence="12">
    <location>
        <begin position="888"/>
        <end position="915"/>
    </location>
</feature>
<dbReference type="AlphaFoldDB" id="A0AAV5R1Q3"/>
<keyword evidence="6 9" id="KW-0653">Protein transport</keyword>
<keyword evidence="4 10" id="KW-0863">Zinc-finger</keyword>